<evidence type="ECO:0000313" key="2">
    <source>
        <dbReference type="Proteomes" id="UP000886501"/>
    </source>
</evidence>
<protein>
    <submittedName>
        <fullName evidence="1">Uncharacterized protein</fullName>
    </submittedName>
</protein>
<reference evidence="1" key="1">
    <citation type="submission" date="2019-10" db="EMBL/GenBank/DDBJ databases">
        <authorList>
            <consortium name="DOE Joint Genome Institute"/>
            <person name="Kuo A."/>
            <person name="Miyauchi S."/>
            <person name="Kiss E."/>
            <person name="Drula E."/>
            <person name="Kohler A."/>
            <person name="Sanchez-Garcia M."/>
            <person name="Andreopoulos B."/>
            <person name="Barry K.W."/>
            <person name="Bonito G."/>
            <person name="Buee M."/>
            <person name="Carver A."/>
            <person name="Chen C."/>
            <person name="Cichocki N."/>
            <person name="Clum A."/>
            <person name="Culley D."/>
            <person name="Crous P.W."/>
            <person name="Fauchery L."/>
            <person name="Girlanda M."/>
            <person name="Hayes R."/>
            <person name="Keri Z."/>
            <person name="Labutti K."/>
            <person name="Lipzen A."/>
            <person name="Lombard V."/>
            <person name="Magnuson J."/>
            <person name="Maillard F."/>
            <person name="Morin E."/>
            <person name="Murat C."/>
            <person name="Nolan M."/>
            <person name="Ohm R."/>
            <person name="Pangilinan J."/>
            <person name="Pereira M."/>
            <person name="Perotto S."/>
            <person name="Peter M."/>
            <person name="Riley R."/>
            <person name="Sitrit Y."/>
            <person name="Stielow B."/>
            <person name="Szollosi G."/>
            <person name="Zifcakova L."/>
            <person name="Stursova M."/>
            <person name="Spatafora J.W."/>
            <person name="Tedersoo L."/>
            <person name="Vaario L.-M."/>
            <person name="Yamada A."/>
            <person name="Yan M."/>
            <person name="Wang P."/>
            <person name="Xu J."/>
            <person name="Bruns T."/>
            <person name="Baldrian P."/>
            <person name="Vilgalys R."/>
            <person name="Henrissat B."/>
            <person name="Grigoriev I.V."/>
            <person name="Hibbett D."/>
            <person name="Nagy L.G."/>
            <person name="Martin F.M."/>
        </authorList>
    </citation>
    <scope>NUCLEOTIDE SEQUENCE</scope>
    <source>
        <strain evidence="1">P2</strain>
    </source>
</reference>
<proteinExistence type="predicted"/>
<keyword evidence="2" id="KW-1185">Reference proteome</keyword>
<reference evidence="1" key="2">
    <citation type="journal article" date="2020" name="Nat. Commun.">
        <title>Large-scale genome sequencing of mycorrhizal fungi provides insights into the early evolution of symbiotic traits.</title>
        <authorList>
            <person name="Miyauchi S."/>
            <person name="Kiss E."/>
            <person name="Kuo A."/>
            <person name="Drula E."/>
            <person name="Kohler A."/>
            <person name="Sanchez-Garcia M."/>
            <person name="Morin E."/>
            <person name="Andreopoulos B."/>
            <person name="Barry K.W."/>
            <person name="Bonito G."/>
            <person name="Buee M."/>
            <person name="Carver A."/>
            <person name="Chen C."/>
            <person name="Cichocki N."/>
            <person name="Clum A."/>
            <person name="Culley D."/>
            <person name="Crous P.W."/>
            <person name="Fauchery L."/>
            <person name="Girlanda M."/>
            <person name="Hayes R.D."/>
            <person name="Keri Z."/>
            <person name="LaButti K."/>
            <person name="Lipzen A."/>
            <person name="Lombard V."/>
            <person name="Magnuson J."/>
            <person name="Maillard F."/>
            <person name="Murat C."/>
            <person name="Nolan M."/>
            <person name="Ohm R.A."/>
            <person name="Pangilinan J."/>
            <person name="Pereira M.F."/>
            <person name="Perotto S."/>
            <person name="Peter M."/>
            <person name="Pfister S."/>
            <person name="Riley R."/>
            <person name="Sitrit Y."/>
            <person name="Stielow J.B."/>
            <person name="Szollosi G."/>
            <person name="Zifcakova L."/>
            <person name="Stursova M."/>
            <person name="Spatafora J.W."/>
            <person name="Tedersoo L."/>
            <person name="Vaario L.M."/>
            <person name="Yamada A."/>
            <person name="Yan M."/>
            <person name="Wang P."/>
            <person name="Xu J."/>
            <person name="Bruns T."/>
            <person name="Baldrian P."/>
            <person name="Vilgalys R."/>
            <person name="Dunand C."/>
            <person name="Henrissat B."/>
            <person name="Grigoriev I.V."/>
            <person name="Hibbett D."/>
            <person name="Nagy L.G."/>
            <person name="Martin F.M."/>
        </authorList>
    </citation>
    <scope>NUCLEOTIDE SEQUENCE</scope>
    <source>
        <strain evidence="1">P2</strain>
    </source>
</reference>
<comment type="caution">
    <text evidence="1">The sequence shown here is derived from an EMBL/GenBank/DDBJ whole genome shotgun (WGS) entry which is preliminary data.</text>
</comment>
<accession>A0ACB6ZGA8</accession>
<dbReference type="EMBL" id="MU118013">
    <property type="protein sequence ID" value="KAF9648446.1"/>
    <property type="molecule type" value="Genomic_DNA"/>
</dbReference>
<organism evidence="1 2">
    <name type="scientific">Thelephora ganbajun</name>
    <name type="common">Ganba fungus</name>
    <dbReference type="NCBI Taxonomy" id="370292"/>
    <lineage>
        <taxon>Eukaryota</taxon>
        <taxon>Fungi</taxon>
        <taxon>Dikarya</taxon>
        <taxon>Basidiomycota</taxon>
        <taxon>Agaricomycotina</taxon>
        <taxon>Agaricomycetes</taxon>
        <taxon>Thelephorales</taxon>
        <taxon>Thelephoraceae</taxon>
        <taxon>Thelephora</taxon>
    </lineage>
</organism>
<sequence>MAHIRRASASSTHRNRSMSPLVFVAASNADTDEWVKAWKRVTAQDLVESPVIAIDADESVEVACDTLLSSGAPCLAVQAKDSSHLGLFDYADVNAFLVLAATRNKSTKREDPTDPNRAEKIIAAATAGHVPVQLVSNLSDKNPLHVLPHDADLIDLLALFAEGAHRVLVKSPASPTEFLGVVTDRGALAWFASQAQKDPTFLRYLSNTLSSLPLPSLYLYSSVVAVTATSTALDAMSLMSDEGVSSVAVTIDEDGRLLSAISVTDIGKIVVPSENSQILSMPVYQFVAKIKEPDGATDGADKYPVYSVLPSNTLAYTIQKLLATNAHRLFVTDDNPNSPKLASTPEPLSGIVSIVDGTSSSYL</sequence>
<name>A0ACB6ZGA8_THEGA</name>
<evidence type="ECO:0000313" key="1">
    <source>
        <dbReference type="EMBL" id="KAF9648446.1"/>
    </source>
</evidence>
<gene>
    <name evidence="1" type="ORF">BDM02DRAFT_2256603</name>
</gene>
<dbReference type="Proteomes" id="UP000886501">
    <property type="component" value="Unassembled WGS sequence"/>
</dbReference>